<keyword evidence="10" id="KW-1185">Reference proteome</keyword>
<name>A0A1N7ACQ6_9FIRM</name>
<dbReference type="Gene3D" id="3.40.640.10">
    <property type="entry name" value="Type I PLP-dependent aspartate aminotransferase-like (Major domain)"/>
    <property type="match status" value="1"/>
</dbReference>
<organism evidence="9 10">
    <name type="scientific">Halanaerobium kushneri</name>
    <dbReference type="NCBI Taxonomy" id="56779"/>
    <lineage>
        <taxon>Bacteria</taxon>
        <taxon>Bacillati</taxon>
        <taxon>Bacillota</taxon>
        <taxon>Clostridia</taxon>
        <taxon>Halanaerobiales</taxon>
        <taxon>Halanaerobiaceae</taxon>
        <taxon>Halanaerobium</taxon>
    </lineage>
</organism>
<dbReference type="PROSITE" id="PS00595">
    <property type="entry name" value="AA_TRANSFER_CLASS_5"/>
    <property type="match status" value="1"/>
</dbReference>
<dbReference type="PANTHER" id="PTHR11601:SF50">
    <property type="entry name" value="CYSTEINE DESULFURASE ISCS 2-RELATED"/>
    <property type="match status" value="1"/>
</dbReference>
<feature type="domain" description="Aminotransferase class V" evidence="8">
    <location>
        <begin position="5"/>
        <end position="368"/>
    </location>
</feature>
<evidence type="ECO:0000256" key="7">
    <source>
        <dbReference type="RuleBase" id="RU004504"/>
    </source>
</evidence>
<dbReference type="OrthoDB" id="9808002at2"/>
<evidence type="ECO:0000259" key="8">
    <source>
        <dbReference type="Pfam" id="PF00266"/>
    </source>
</evidence>
<comment type="cofactor">
    <cofactor evidence="1 7">
        <name>pyridoxal 5'-phosphate</name>
        <dbReference type="ChEBI" id="CHEBI:597326"/>
    </cofactor>
</comment>
<dbReference type="GO" id="GO:0051536">
    <property type="term" value="F:iron-sulfur cluster binding"/>
    <property type="evidence" value="ECO:0007669"/>
    <property type="project" value="UniProtKB-KW"/>
</dbReference>
<dbReference type="EMBL" id="FTNC01000022">
    <property type="protein sequence ID" value="SIR36836.1"/>
    <property type="molecule type" value="Genomic_DNA"/>
</dbReference>
<sequence length="382" mass="42238">MKKNIYLDNAATTKALPEVTSAVVEALEKNYANPSSLHNFGLKAEKVLKKSRKIIAEYLGIQSKEIIFTSGGTESNNLAIRGITEAYKNRGKHLITSPIEHSSVAELFKVLEKEGWQVDRVKVDQEGHVDLEHLKSLITKDTLLVSIMQVNNELGTIQPLEKIAKIIKDKNALSFFHVDGVQGFGKIHSQLGQWPIDLYSISGHKIHGPKGVGALYIKKGINLKPLIYGGGQERNLRSGTENVPAIAGLGEAVKKLPELTTKAIFEQKLVKLRKYLLNYLNDIEEVVINSPEFGAPHIINFSIPGIKGETMLHALESRGIYISTGSACSSQKKGSRIINACGLSQARSESALRVSLNKEITKDDLNYFIKTLKEQINFLKLF</sequence>
<evidence type="ECO:0000313" key="9">
    <source>
        <dbReference type="EMBL" id="SIR36836.1"/>
    </source>
</evidence>
<keyword evidence="5" id="KW-0408">Iron</keyword>
<gene>
    <name evidence="9" type="ORF">SAMN05421834_12242</name>
</gene>
<dbReference type="InterPro" id="IPR020578">
    <property type="entry name" value="Aminotrans_V_PyrdxlP_BS"/>
</dbReference>
<reference evidence="10" key="1">
    <citation type="submission" date="2017-01" db="EMBL/GenBank/DDBJ databases">
        <authorList>
            <person name="Varghese N."/>
            <person name="Submissions S."/>
        </authorList>
    </citation>
    <scope>NUCLEOTIDE SEQUENCE [LARGE SCALE GENOMIC DNA]</scope>
    <source>
        <strain evidence="10">ATCC 700103</strain>
    </source>
</reference>
<dbReference type="PIRSF" id="PIRSF005572">
    <property type="entry name" value="NifS"/>
    <property type="match status" value="1"/>
</dbReference>
<dbReference type="AlphaFoldDB" id="A0A1N7ACQ6"/>
<dbReference type="Proteomes" id="UP000185669">
    <property type="component" value="Unassembled WGS sequence"/>
</dbReference>
<dbReference type="NCBIfam" id="NF002806">
    <property type="entry name" value="PRK02948.1"/>
    <property type="match status" value="1"/>
</dbReference>
<dbReference type="RefSeq" id="WP_076545764.1">
    <property type="nucleotide sequence ID" value="NZ_FTNC01000022.1"/>
</dbReference>
<keyword evidence="3" id="KW-0479">Metal-binding</keyword>
<dbReference type="Gene3D" id="3.90.1150.10">
    <property type="entry name" value="Aspartate Aminotransferase, domain 1"/>
    <property type="match status" value="1"/>
</dbReference>
<dbReference type="InterPro" id="IPR016454">
    <property type="entry name" value="Cysteine_dSase"/>
</dbReference>
<keyword evidence="6" id="KW-0411">Iron-sulfur</keyword>
<dbReference type="InterPro" id="IPR000192">
    <property type="entry name" value="Aminotrans_V_dom"/>
</dbReference>
<dbReference type="STRING" id="56779.SAMN05421834_12242"/>
<protein>
    <submittedName>
        <fullName evidence="9">Cysteine desulfurase</fullName>
    </submittedName>
</protein>
<dbReference type="InterPro" id="IPR015421">
    <property type="entry name" value="PyrdxlP-dep_Trfase_major"/>
</dbReference>
<evidence type="ECO:0000256" key="2">
    <source>
        <dbReference type="ARBA" id="ARBA00006490"/>
    </source>
</evidence>
<evidence type="ECO:0000313" key="10">
    <source>
        <dbReference type="Proteomes" id="UP000185669"/>
    </source>
</evidence>
<keyword evidence="4" id="KW-0663">Pyridoxal phosphate</keyword>
<evidence type="ECO:0000256" key="4">
    <source>
        <dbReference type="ARBA" id="ARBA00022898"/>
    </source>
</evidence>
<comment type="similarity">
    <text evidence="2">Belongs to the class-V pyridoxal-phosphate-dependent aminotransferase family. NifS/IscS subfamily.</text>
</comment>
<dbReference type="PANTHER" id="PTHR11601">
    <property type="entry name" value="CYSTEINE DESULFURYLASE FAMILY MEMBER"/>
    <property type="match status" value="1"/>
</dbReference>
<evidence type="ECO:0000256" key="5">
    <source>
        <dbReference type="ARBA" id="ARBA00023004"/>
    </source>
</evidence>
<evidence type="ECO:0000256" key="6">
    <source>
        <dbReference type="ARBA" id="ARBA00023014"/>
    </source>
</evidence>
<evidence type="ECO:0000256" key="1">
    <source>
        <dbReference type="ARBA" id="ARBA00001933"/>
    </source>
</evidence>
<dbReference type="InterPro" id="IPR015422">
    <property type="entry name" value="PyrdxlP-dep_Trfase_small"/>
</dbReference>
<dbReference type="FunFam" id="3.40.640.10:FF:000084">
    <property type="entry name" value="IscS-like cysteine desulfurase"/>
    <property type="match status" value="1"/>
</dbReference>
<dbReference type="SUPFAM" id="SSF53383">
    <property type="entry name" value="PLP-dependent transferases"/>
    <property type="match status" value="1"/>
</dbReference>
<dbReference type="GO" id="GO:0031071">
    <property type="term" value="F:cysteine desulfurase activity"/>
    <property type="evidence" value="ECO:0007669"/>
    <property type="project" value="UniProtKB-ARBA"/>
</dbReference>
<proteinExistence type="inferred from homology"/>
<dbReference type="Pfam" id="PF00266">
    <property type="entry name" value="Aminotran_5"/>
    <property type="match status" value="1"/>
</dbReference>
<dbReference type="Gene3D" id="1.10.260.50">
    <property type="match status" value="1"/>
</dbReference>
<dbReference type="InterPro" id="IPR015424">
    <property type="entry name" value="PyrdxlP-dep_Trfase"/>
</dbReference>
<accession>A0A1N7ACQ6</accession>
<evidence type="ECO:0000256" key="3">
    <source>
        <dbReference type="ARBA" id="ARBA00022723"/>
    </source>
</evidence>
<dbReference type="GO" id="GO:0046872">
    <property type="term" value="F:metal ion binding"/>
    <property type="evidence" value="ECO:0007669"/>
    <property type="project" value="UniProtKB-KW"/>
</dbReference>